<feature type="transmembrane region" description="Helical" evidence="2">
    <location>
        <begin position="169"/>
        <end position="190"/>
    </location>
</feature>
<accession>A0A9P9D053</accession>
<proteinExistence type="predicted"/>
<dbReference type="PANTHER" id="PTHR37544:SF3">
    <property type="entry name" value="SPRAY"/>
    <property type="match status" value="1"/>
</dbReference>
<dbReference type="EMBL" id="JAGMWT010000029">
    <property type="protein sequence ID" value="KAH7110077.1"/>
    <property type="molecule type" value="Genomic_DNA"/>
</dbReference>
<feature type="transmembrane region" description="Helical" evidence="2">
    <location>
        <begin position="103"/>
        <end position="124"/>
    </location>
</feature>
<sequence length="1375" mass="153311">MLFGRQDDASSSVSSLNHKKQPRASVQERQPFSPNTSTSRTSSTTDRSHQWLPYTLRWPFLSALVALSLLLCITVAVLCAVSHRRGSLARDNDSNAVLLGWRFSPTIITVFYAQLVGMVFYDIAKTEPFAKMARIHGGAAAQISVLQATKPWWVTLVDGFRVKSNGGKLNVLLICASVVSMLSALVISPLSSSILISLTNIRGYNADFSRFSLEAQALSLGTSPETFFATTGQLFNNLSSSPWNMGKYTILPFWPADMAKIPSFDSKDPSGSSANWTASTKVISAEYSCSKLEIKTLMTNNNTFSAPATLFGSEAKRSAGSFMLNGTATMITSTIKSEDGCTYRIDELRPDTDLGMMSNRSFAWARWSDGVYQLDKYARFETSEADLGTVLKTSLNETWNINRLESGPTSPFLRFNASTSSECQTKDIILLTTRNWASTFSSNDSAFIKNYHQHGWSCSPNLQMAEVQVDVLAANGQYNISFDEGSFLRKKVPVPNDMLNISKVLSAFHSDKWSSFAAAPDFASWGSALVLSHSYNRSFADMTADDKLPQRAENIFVPFFAEVVQTSIQQQMNPRLDRILGRLQSPEKQIVVVREVGIILAVLFGLNTALFVAIFYYSRLWIRPLNLQSDPSSILNVAKLVAAGNVNLRSWRHMFLQSKKEMASALEGKTYRTSLDGLWESGETVQEARRATDPVAVLDQKSDWRPRILRIPSLFGLTFLLVCLLVGISVLWVFAKDSLLSATAFTHESTISIFRDQQLRFTPFSIIPTFIAVAIGLWWSSMQETICRLQTYVAIAHTTNAIGRTYNPSNWVTTFVKALRNKHFNLFLVVMGCFLCQLLTISSSALFERDSAQFSQSLNISRSLEPRQLPIRAETDAPWMEFYRIKEALGVKPSSPFDLPEYDPGVLLRPINKTIAQKLVTLSTDQLNNVTIIPTVAYEVDPQAWIYSSINQLVNNGSEPVWSHDGWSFTPVALADNLFANREMRISVDTPALRARTQCTPTTKSYNTQNTSSWLETFNSRYWNSTPSTGGTTNGRPTGYWLSEGAFEATQLGRSDFCLQNTSQTRFGGRWSKPSAPGYPYPFSAWPLNFTATWLSGPAQLGFTPSRLLQNDTKAQRILSRPASADCSESSTFAQNYGIFTEIPQFQSLDCQPVIEEANARVVVDYTGRVLSYNILNTPQKTDAPWKDVFNTYTHNTTEDNDAPLTAKGLDIMYITILQGTMRIDLPKNYTTSYGLYFMGSLLSTTTSEDPVNQKEFFLHDRTAGFDMDIMTYAIYTLANRDPAAFNSNSTLFPTLVSRVFSTLFQHFASRNASLSAPNWAFQPIGAEAEDLGRRLFYNRTEGVMRRTDAPTYARLNSAPMVSAVLEHRSEVVAE</sequence>
<evidence type="ECO:0000256" key="1">
    <source>
        <dbReference type="SAM" id="MobiDB-lite"/>
    </source>
</evidence>
<gene>
    <name evidence="3" type="ORF">B0J11DRAFT_620194</name>
</gene>
<feature type="transmembrane region" description="Helical" evidence="2">
    <location>
        <begin position="761"/>
        <end position="779"/>
    </location>
</feature>
<evidence type="ECO:0000313" key="3">
    <source>
        <dbReference type="EMBL" id="KAH7110077.1"/>
    </source>
</evidence>
<organism evidence="3 4">
    <name type="scientific">Dendryphion nanum</name>
    <dbReference type="NCBI Taxonomy" id="256645"/>
    <lineage>
        <taxon>Eukaryota</taxon>
        <taxon>Fungi</taxon>
        <taxon>Dikarya</taxon>
        <taxon>Ascomycota</taxon>
        <taxon>Pezizomycotina</taxon>
        <taxon>Dothideomycetes</taxon>
        <taxon>Pleosporomycetidae</taxon>
        <taxon>Pleosporales</taxon>
        <taxon>Torulaceae</taxon>
        <taxon>Dendryphion</taxon>
    </lineage>
</organism>
<dbReference type="InterPro" id="IPR021840">
    <property type="entry name" value="DUF3433"/>
</dbReference>
<keyword evidence="2" id="KW-0812">Transmembrane</keyword>
<keyword evidence="4" id="KW-1185">Reference proteome</keyword>
<evidence type="ECO:0000256" key="2">
    <source>
        <dbReference type="SAM" id="Phobius"/>
    </source>
</evidence>
<feature type="transmembrane region" description="Helical" evidence="2">
    <location>
        <begin position="596"/>
        <end position="617"/>
    </location>
</feature>
<dbReference type="OrthoDB" id="3248909at2759"/>
<dbReference type="Pfam" id="PF11915">
    <property type="entry name" value="DUF3433"/>
    <property type="match status" value="2"/>
</dbReference>
<evidence type="ECO:0000313" key="4">
    <source>
        <dbReference type="Proteomes" id="UP000700596"/>
    </source>
</evidence>
<reference evidence="3" key="1">
    <citation type="journal article" date="2021" name="Nat. Commun.">
        <title>Genetic determinants of endophytism in the Arabidopsis root mycobiome.</title>
        <authorList>
            <person name="Mesny F."/>
            <person name="Miyauchi S."/>
            <person name="Thiergart T."/>
            <person name="Pickel B."/>
            <person name="Atanasova L."/>
            <person name="Karlsson M."/>
            <person name="Huettel B."/>
            <person name="Barry K.W."/>
            <person name="Haridas S."/>
            <person name="Chen C."/>
            <person name="Bauer D."/>
            <person name="Andreopoulos W."/>
            <person name="Pangilinan J."/>
            <person name="LaButti K."/>
            <person name="Riley R."/>
            <person name="Lipzen A."/>
            <person name="Clum A."/>
            <person name="Drula E."/>
            <person name="Henrissat B."/>
            <person name="Kohler A."/>
            <person name="Grigoriev I.V."/>
            <person name="Martin F.M."/>
            <person name="Hacquard S."/>
        </authorList>
    </citation>
    <scope>NUCLEOTIDE SEQUENCE</scope>
    <source>
        <strain evidence="3">MPI-CAGE-CH-0243</strain>
    </source>
</reference>
<keyword evidence="2" id="KW-0472">Membrane</keyword>
<feature type="transmembrane region" description="Helical" evidence="2">
    <location>
        <begin position="714"/>
        <end position="735"/>
    </location>
</feature>
<feature type="transmembrane region" description="Helical" evidence="2">
    <location>
        <begin position="826"/>
        <end position="847"/>
    </location>
</feature>
<comment type="caution">
    <text evidence="3">The sequence shown here is derived from an EMBL/GenBank/DDBJ whole genome shotgun (WGS) entry which is preliminary data.</text>
</comment>
<dbReference type="Proteomes" id="UP000700596">
    <property type="component" value="Unassembled WGS sequence"/>
</dbReference>
<dbReference type="PANTHER" id="PTHR37544">
    <property type="entry name" value="SPRAY-RELATED"/>
    <property type="match status" value="1"/>
</dbReference>
<feature type="compositionally biased region" description="Low complexity" evidence="1">
    <location>
        <begin position="36"/>
        <end position="45"/>
    </location>
</feature>
<protein>
    <submittedName>
        <fullName evidence="3">Uncharacterized protein</fullName>
    </submittedName>
</protein>
<feature type="transmembrane region" description="Helical" evidence="2">
    <location>
        <begin position="60"/>
        <end position="83"/>
    </location>
</feature>
<name>A0A9P9D053_9PLEO</name>
<feature type="region of interest" description="Disordered" evidence="1">
    <location>
        <begin position="1"/>
        <end position="46"/>
    </location>
</feature>
<keyword evidence="2" id="KW-1133">Transmembrane helix</keyword>